<feature type="transmembrane region" description="Helical" evidence="6">
    <location>
        <begin position="6"/>
        <end position="28"/>
    </location>
</feature>
<accession>A0A1T4X140</accession>
<feature type="transmembrane region" description="Helical" evidence="6">
    <location>
        <begin position="60"/>
        <end position="82"/>
    </location>
</feature>
<gene>
    <name evidence="7" type="ORF">SAMN02745130_02383</name>
</gene>
<name>A0A1T4X140_9GAMM</name>
<dbReference type="InterPro" id="IPR001851">
    <property type="entry name" value="ABC_transp_permease"/>
</dbReference>
<keyword evidence="7" id="KW-0813">Transport</keyword>
<dbReference type="OrthoDB" id="9792579at2"/>
<evidence type="ECO:0000256" key="2">
    <source>
        <dbReference type="ARBA" id="ARBA00022475"/>
    </source>
</evidence>
<feature type="transmembrane region" description="Helical" evidence="6">
    <location>
        <begin position="215"/>
        <end position="234"/>
    </location>
</feature>
<evidence type="ECO:0000256" key="3">
    <source>
        <dbReference type="ARBA" id="ARBA00022692"/>
    </source>
</evidence>
<sequence length="309" mass="32351">MDTNTLILILVATVAAAVPLIFAGLGELVVEKSGVLNLGVEGMMIVGALCAFIVATETGYLWLATIVGAAAGALMALIFGFITLSLMANQVATGLALTIFGVGLSAFVGQAYTSVALDGIKNLSLPGLSSIPILGKLLFSYNILVYLALVAFMVIAWFLYKTRAGLILRAVGESPASAHALGYRVIRIRYFAVLFGGAMAGLAGAYLSLAYTPLWAEGMTAGRGWIALALVVFATWRPGRVLIGALLFGGVTIAQFHAQGLGVELPSQFLSMLPYLATIVVLVLISRDAGVIRLNAPASLGQPWHNELH</sequence>
<feature type="transmembrane region" description="Helical" evidence="6">
    <location>
        <begin position="137"/>
        <end position="160"/>
    </location>
</feature>
<keyword evidence="8" id="KW-1185">Reference proteome</keyword>
<dbReference type="CDD" id="cd06580">
    <property type="entry name" value="TM_PBP1_transp_TpRbsC_like"/>
    <property type="match status" value="1"/>
</dbReference>
<feature type="transmembrane region" description="Helical" evidence="6">
    <location>
        <begin position="265"/>
        <end position="285"/>
    </location>
</feature>
<organism evidence="7 8">
    <name type="scientific">Thiothrix eikelboomii</name>
    <dbReference type="NCBI Taxonomy" id="92487"/>
    <lineage>
        <taxon>Bacteria</taxon>
        <taxon>Pseudomonadati</taxon>
        <taxon>Pseudomonadota</taxon>
        <taxon>Gammaproteobacteria</taxon>
        <taxon>Thiotrichales</taxon>
        <taxon>Thiotrichaceae</taxon>
        <taxon>Thiothrix</taxon>
    </lineage>
</organism>
<evidence type="ECO:0000256" key="6">
    <source>
        <dbReference type="SAM" id="Phobius"/>
    </source>
</evidence>
<keyword evidence="7" id="KW-0762">Sugar transport</keyword>
<dbReference type="Pfam" id="PF02653">
    <property type="entry name" value="BPD_transp_2"/>
    <property type="match status" value="1"/>
</dbReference>
<feature type="transmembrane region" description="Helical" evidence="6">
    <location>
        <begin position="94"/>
        <end position="117"/>
    </location>
</feature>
<comment type="subcellular location">
    <subcellularLocation>
        <location evidence="1">Cell inner membrane</location>
        <topology evidence="1">Multi-pass membrane protein</topology>
    </subcellularLocation>
</comment>
<evidence type="ECO:0000256" key="1">
    <source>
        <dbReference type="ARBA" id="ARBA00004429"/>
    </source>
</evidence>
<dbReference type="PANTHER" id="PTHR43370:SF2">
    <property type="entry name" value="ABC TRANSPORTER PERMEASE PROTEIN"/>
    <property type="match status" value="1"/>
</dbReference>
<keyword evidence="4 6" id="KW-1133">Transmembrane helix</keyword>
<dbReference type="PANTHER" id="PTHR43370">
    <property type="entry name" value="SUGAR ABC TRANSPORTER INTEGRAL MEMBRANE PROTEIN-RELATED"/>
    <property type="match status" value="1"/>
</dbReference>
<dbReference type="AlphaFoldDB" id="A0A1T4X140"/>
<keyword evidence="2" id="KW-1003">Cell membrane</keyword>
<evidence type="ECO:0000313" key="8">
    <source>
        <dbReference type="Proteomes" id="UP000190460"/>
    </source>
</evidence>
<reference evidence="7 8" key="1">
    <citation type="submission" date="2017-02" db="EMBL/GenBank/DDBJ databases">
        <authorList>
            <person name="Peterson S.W."/>
        </authorList>
    </citation>
    <scope>NUCLEOTIDE SEQUENCE [LARGE SCALE GENOMIC DNA]</scope>
    <source>
        <strain evidence="7 8">ATCC 49788</strain>
    </source>
</reference>
<proteinExistence type="predicted"/>
<dbReference type="Proteomes" id="UP000190460">
    <property type="component" value="Unassembled WGS sequence"/>
</dbReference>
<evidence type="ECO:0000313" key="7">
    <source>
        <dbReference type="EMBL" id="SKA83304.1"/>
    </source>
</evidence>
<dbReference type="EMBL" id="FUYB01000011">
    <property type="protein sequence ID" value="SKA83304.1"/>
    <property type="molecule type" value="Genomic_DNA"/>
</dbReference>
<dbReference type="GO" id="GO:0022857">
    <property type="term" value="F:transmembrane transporter activity"/>
    <property type="evidence" value="ECO:0007669"/>
    <property type="project" value="InterPro"/>
</dbReference>
<dbReference type="GO" id="GO:0005886">
    <property type="term" value="C:plasma membrane"/>
    <property type="evidence" value="ECO:0007669"/>
    <property type="project" value="UniProtKB-SubCell"/>
</dbReference>
<keyword evidence="3 6" id="KW-0812">Transmembrane</keyword>
<feature type="transmembrane region" description="Helical" evidence="6">
    <location>
        <begin position="241"/>
        <end position="259"/>
    </location>
</feature>
<evidence type="ECO:0000256" key="4">
    <source>
        <dbReference type="ARBA" id="ARBA00022989"/>
    </source>
</evidence>
<protein>
    <submittedName>
        <fullName evidence="7">Simple sugar transport system permease protein</fullName>
    </submittedName>
</protein>
<keyword evidence="5 6" id="KW-0472">Membrane</keyword>
<feature type="transmembrane region" description="Helical" evidence="6">
    <location>
        <begin position="35"/>
        <end position="54"/>
    </location>
</feature>
<evidence type="ECO:0000256" key="5">
    <source>
        <dbReference type="ARBA" id="ARBA00023136"/>
    </source>
</evidence>
<dbReference type="STRING" id="92487.SAMN02745130_02383"/>
<feature type="transmembrane region" description="Helical" evidence="6">
    <location>
        <begin position="190"/>
        <end position="209"/>
    </location>
</feature>
<dbReference type="RefSeq" id="WP_078922853.1">
    <property type="nucleotide sequence ID" value="NZ_FUYB01000011.1"/>
</dbReference>